<accession>A0A409Y485</accession>
<feature type="domain" description="Glycolipid transfer protein" evidence="2">
    <location>
        <begin position="21"/>
        <end position="183"/>
    </location>
</feature>
<evidence type="ECO:0000259" key="2">
    <source>
        <dbReference type="Pfam" id="PF08718"/>
    </source>
</evidence>
<dbReference type="OrthoDB" id="205255at2759"/>
<sequence length="221" mass="24817">MTPYFETVKSFADVPLTSEGVETASFLEASDGLVQMFGEDLLDGFDETEDLRGFDAGPFDLLGSGVFGFVQTDIRNNINGVRVRYEIAKDKSGTLENLVRSESTEREGERNATPCLVRLLRGLSFTCKALQNMQRDRSTELHVCFKRSYDEVLRHHHTFIIRSVVAVAIRAVPRRDDFYAKISQGGSIPKLDLEMAKWLEALERIVTHMSAFLAQGGYGRV</sequence>
<dbReference type="Proteomes" id="UP000284706">
    <property type="component" value="Unassembled WGS sequence"/>
</dbReference>
<dbReference type="STRING" id="231916.A0A409Y485"/>
<dbReference type="SUPFAM" id="SSF110004">
    <property type="entry name" value="Glycolipid transfer protein, GLTP"/>
    <property type="match status" value="1"/>
</dbReference>
<keyword evidence="1" id="KW-0813">Transport</keyword>
<organism evidence="3 4">
    <name type="scientific">Gymnopilus dilepis</name>
    <dbReference type="NCBI Taxonomy" id="231916"/>
    <lineage>
        <taxon>Eukaryota</taxon>
        <taxon>Fungi</taxon>
        <taxon>Dikarya</taxon>
        <taxon>Basidiomycota</taxon>
        <taxon>Agaricomycotina</taxon>
        <taxon>Agaricomycetes</taxon>
        <taxon>Agaricomycetidae</taxon>
        <taxon>Agaricales</taxon>
        <taxon>Agaricineae</taxon>
        <taxon>Hymenogastraceae</taxon>
        <taxon>Gymnopilus</taxon>
    </lineage>
</organism>
<evidence type="ECO:0000313" key="3">
    <source>
        <dbReference type="EMBL" id="PPQ97827.1"/>
    </source>
</evidence>
<dbReference type="GO" id="GO:1902388">
    <property type="term" value="F:ceramide 1-phosphate transfer activity"/>
    <property type="evidence" value="ECO:0007669"/>
    <property type="project" value="TreeGrafter"/>
</dbReference>
<dbReference type="PANTHER" id="PTHR10219">
    <property type="entry name" value="GLYCOLIPID TRANSFER PROTEIN-RELATED"/>
    <property type="match status" value="1"/>
</dbReference>
<proteinExistence type="predicted"/>
<evidence type="ECO:0000256" key="1">
    <source>
        <dbReference type="ARBA" id="ARBA00022448"/>
    </source>
</evidence>
<dbReference type="GO" id="GO:1902387">
    <property type="term" value="F:ceramide 1-phosphate binding"/>
    <property type="evidence" value="ECO:0007669"/>
    <property type="project" value="TreeGrafter"/>
</dbReference>
<gene>
    <name evidence="3" type="ORF">CVT26_012933</name>
</gene>
<dbReference type="AlphaFoldDB" id="A0A409Y485"/>
<dbReference type="PANTHER" id="PTHR10219:SF25">
    <property type="entry name" value="PLECKSTRIN HOMOLOGY DOMAIN-CONTAINING FAMILY A MEMBER 8"/>
    <property type="match status" value="1"/>
</dbReference>
<dbReference type="EMBL" id="NHYE01001184">
    <property type="protein sequence ID" value="PPQ97827.1"/>
    <property type="molecule type" value="Genomic_DNA"/>
</dbReference>
<dbReference type="InterPro" id="IPR014830">
    <property type="entry name" value="Glycolipid_transfer_prot_dom"/>
</dbReference>
<dbReference type="GO" id="GO:0016020">
    <property type="term" value="C:membrane"/>
    <property type="evidence" value="ECO:0007669"/>
    <property type="project" value="TreeGrafter"/>
</dbReference>
<dbReference type="GO" id="GO:0005829">
    <property type="term" value="C:cytosol"/>
    <property type="evidence" value="ECO:0007669"/>
    <property type="project" value="TreeGrafter"/>
</dbReference>
<keyword evidence="4" id="KW-1185">Reference proteome</keyword>
<dbReference type="Gene3D" id="1.10.3520.10">
    <property type="entry name" value="Glycolipid transfer protein"/>
    <property type="match status" value="1"/>
</dbReference>
<dbReference type="Pfam" id="PF08718">
    <property type="entry name" value="GLTP"/>
    <property type="match status" value="1"/>
</dbReference>
<dbReference type="InParanoid" id="A0A409Y485"/>
<reference evidence="3 4" key="1">
    <citation type="journal article" date="2018" name="Evol. Lett.">
        <title>Horizontal gene cluster transfer increased hallucinogenic mushroom diversity.</title>
        <authorList>
            <person name="Reynolds H.T."/>
            <person name="Vijayakumar V."/>
            <person name="Gluck-Thaler E."/>
            <person name="Korotkin H.B."/>
            <person name="Matheny P.B."/>
            <person name="Slot J.C."/>
        </authorList>
    </citation>
    <scope>NUCLEOTIDE SEQUENCE [LARGE SCALE GENOMIC DNA]</scope>
    <source>
        <strain evidence="3 4">SRW20</strain>
    </source>
</reference>
<name>A0A409Y485_9AGAR</name>
<evidence type="ECO:0000313" key="4">
    <source>
        <dbReference type="Proteomes" id="UP000284706"/>
    </source>
</evidence>
<comment type="caution">
    <text evidence="3">The sequence shown here is derived from an EMBL/GenBank/DDBJ whole genome shotgun (WGS) entry which is preliminary data.</text>
</comment>
<protein>
    <recommendedName>
        <fullName evidence="2">Glycolipid transfer protein domain-containing protein</fullName>
    </recommendedName>
</protein>
<dbReference type="InterPro" id="IPR036497">
    <property type="entry name" value="GLTP_sf"/>
</dbReference>